<accession>A0A3L8PTC7</accession>
<keyword evidence="3" id="KW-1185">Reference proteome</keyword>
<dbReference type="PANTHER" id="PTHR36302">
    <property type="entry name" value="BLR7088 PROTEIN"/>
    <property type="match status" value="1"/>
</dbReference>
<feature type="region of interest" description="Disordered" evidence="1">
    <location>
        <begin position="103"/>
        <end position="124"/>
    </location>
</feature>
<gene>
    <name evidence="2" type="ORF">D5018_16770</name>
</gene>
<dbReference type="Pfam" id="PF04314">
    <property type="entry name" value="PCuAC"/>
    <property type="match status" value="1"/>
</dbReference>
<organism evidence="2 3">
    <name type="scientific">Parashewanella curva</name>
    <dbReference type="NCBI Taxonomy" id="2338552"/>
    <lineage>
        <taxon>Bacteria</taxon>
        <taxon>Pseudomonadati</taxon>
        <taxon>Pseudomonadota</taxon>
        <taxon>Gammaproteobacteria</taxon>
        <taxon>Alteromonadales</taxon>
        <taxon>Shewanellaceae</taxon>
        <taxon>Parashewanella</taxon>
    </lineage>
</organism>
<dbReference type="EMBL" id="QZEI01000066">
    <property type="protein sequence ID" value="RLV58556.1"/>
    <property type="molecule type" value="Genomic_DNA"/>
</dbReference>
<dbReference type="SUPFAM" id="SSF110087">
    <property type="entry name" value="DR1885-like metal-binding protein"/>
    <property type="match status" value="1"/>
</dbReference>
<reference evidence="2 3" key="1">
    <citation type="submission" date="2018-09" db="EMBL/GenBank/DDBJ databases">
        <title>Phylogeny of the Shewanellaceae, and recommendation for two new genera, Pseudoshewanella and Parashewanella.</title>
        <authorList>
            <person name="Wang G."/>
        </authorList>
    </citation>
    <scope>NUCLEOTIDE SEQUENCE [LARGE SCALE GENOMIC DNA]</scope>
    <source>
        <strain evidence="2 3">C51</strain>
    </source>
</reference>
<dbReference type="OrthoDB" id="9796962at2"/>
<dbReference type="InterPro" id="IPR058248">
    <property type="entry name" value="Lxx211020-like"/>
</dbReference>
<dbReference type="AlphaFoldDB" id="A0A3L8PTC7"/>
<protein>
    <submittedName>
        <fullName evidence="2">Copper chaperone PCu(A)C</fullName>
    </submittedName>
</protein>
<comment type="caution">
    <text evidence="2">The sequence shown here is derived from an EMBL/GenBank/DDBJ whole genome shotgun (WGS) entry which is preliminary data.</text>
</comment>
<dbReference type="Gene3D" id="2.60.40.1890">
    <property type="entry name" value="PCu(A)C copper chaperone"/>
    <property type="match status" value="1"/>
</dbReference>
<sequence>MPSSVPNTAAYFKVVNHGKAVKLVSVDTPVAKEAQLHTLLDDNGVIKMRQVKNFALGAHSTLTLKPSGDHIMILGLKKPLAVGSRVALTLNFSDGSSNTITLPVQKVSRTSEKQEHSDHSHHHH</sequence>
<evidence type="ECO:0000313" key="2">
    <source>
        <dbReference type="EMBL" id="RLV58556.1"/>
    </source>
</evidence>
<dbReference type="Proteomes" id="UP000281474">
    <property type="component" value="Unassembled WGS sequence"/>
</dbReference>
<evidence type="ECO:0000256" key="1">
    <source>
        <dbReference type="SAM" id="MobiDB-lite"/>
    </source>
</evidence>
<dbReference type="InterPro" id="IPR036182">
    <property type="entry name" value="PCuAC_sf"/>
</dbReference>
<feature type="compositionally biased region" description="Basic and acidic residues" evidence="1">
    <location>
        <begin position="109"/>
        <end position="118"/>
    </location>
</feature>
<dbReference type="PANTHER" id="PTHR36302:SF1">
    <property type="entry name" value="COPPER CHAPERONE PCU(A)C"/>
    <property type="match status" value="1"/>
</dbReference>
<dbReference type="InterPro" id="IPR007410">
    <property type="entry name" value="LpqE-like"/>
</dbReference>
<evidence type="ECO:0000313" key="3">
    <source>
        <dbReference type="Proteomes" id="UP000281474"/>
    </source>
</evidence>
<name>A0A3L8PTC7_9GAMM</name>
<proteinExistence type="predicted"/>